<evidence type="ECO:0000313" key="3">
    <source>
        <dbReference type="Proteomes" id="UP000230750"/>
    </source>
</evidence>
<keyword evidence="3" id="KW-1185">Reference proteome</keyword>
<dbReference type="EMBL" id="MRZV01002252">
    <property type="protein sequence ID" value="PIK34200.1"/>
    <property type="molecule type" value="Genomic_DNA"/>
</dbReference>
<sequence length="427" mass="48426">GPALCSWNNAVFTEQDWKGIQTPSQSGKKNDVLKVGRFGIGFSSVYHLTDLPCIVSQRYIAMIDPCEKYFKDEKVKEVRVLNGTLELFYTKPNTKISFCRFVKHCQLKPDLNMKKISMEPCSGFLSANRRDILLSTSSPGEESKSGLPVHVHGFFGVSDDRRSLKWPGGDQIQNEEAEWNTFLVDELLPQAYCKALVEATKVSVINSIHPDVVYAAFPDTRKDLGHWKTAVERLYRDLVHHPVVYCHSKDAWMELNEVVILPESFRKTPDIKEAVMKCLQLREHSVIETLPDHVRCALIKYWPEAEVVSVDFVLNCTRLIALEEVSREKRLHLLRYLLENGCVAKHLNGLALIPTDDGEFAQFVENPTKSDIIFMGTTKCPQELLPNMQGSFLQNVRMQIQLVSVIGTILCSLQIRGNNLDTSVLMT</sequence>
<dbReference type="Proteomes" id="UP000230750">
    <property type="component" value="Unassembled WGS sequence"/>
</dbReference>
<dbReference type="PANTHER" id="PTHR46919">
    <property type="entry name" value="ZINC FINGER, C3HC4 TYPE (RING FINGER) FAMILY PROTEIN"/>
    <property type="match status" value="1"/>
</dbReference>
<dbReference type="InterPro" id="IPR036890">
    <property type="entry name" value="HATPase_C_sf"/>
</dbReference>
<comment type="caution">
    <text evidence="2">The sequence shown here is derived from an EMBL/GenBank/DDBJ whole genome shotgun (WGS) entry which is preliminary data.</text>
</comment>
<reference evidence="2 3" key="1">
    <citation type="journal article" date="2017" name="PLoS Biol.">
        <title>The sea cucumber genome provides insights into morphological evolution and visceral regeneration.</title>
        <authorList>
            <person name="Zhang X."/>
            <person name="Sun L."/>
            <person name="Yuan J."/>
            <person name="Sun Y."/>
            <person name="Gao Y."/>
            <person name="Zhang L."/>
            <person name="Li S."/>
            <person name="Dai H."/>
            <person name="Hamel J.F."/>
            <person name="Liu C."/>
            <person name="Yu Y."/>
            <person name="Liu S."/>
            <person name="Lin W."/>
            <person name="Guo K."/>
            <person name="Jin S."/>
            <person name="Xu P."/>
            <person name="Storey K.B."/>
            <person name="Huan P."/>
            <person name="Zhang T."/>
            <person name="Zhou Y."/>
            <person name="Zhang J."/>
            <person name="Lin C."/>
            <person name="Li X."/>
            <person name="Xing L."/>
            <person name="Huo D."/>
            <person name="Sun M."/>
            <person name="Wang L."/>
            <person name="Mercier A."/>
            <person name="Li F."/>
            <person name="Yang H."/>
            <person name="Xiang J."/>
        </authorList>
    </citation>
    <scope>NUCLEOTIDE SEQUENCE [LARGE SCALE GENOMIC DNA]</scope>
    <source>
        <strain evidence="2">Shaxun</strain>
        <tissue evidence="2">Muscle</tissue>
    </source>
</reference>
<dbReference type="OrthoDB" id="1262810at2759"/>
<feature type="non-terminal residue" evidence="2">
    <location>
        <position position="1"/>
    </location>
</feature>
<protein>
    <recommendedName>
        <fullName evidence="1">Sacsin/Nov domain-containing protein</fullName>
    </recommendedName>
</protein>
<dbReference type="AlphaFoldDB" id="A0A2G8JEM4"/>
<accession>A0A2G8JEM4</accession>
<gene>
    <name evidence="2" type="ORF">BSL78_28978</name>
</gene>
<proteinExistence type="predicted"/>
<name>A0A2G8JEM4_STIJA</name>
<dbReference type="InterPro" id="IPR058210">
    <property type="entry name" value="SACS/Nov_dom"/>
</dbReference>
<evidence type="ECO:0000259" key="1">
    <source>
        <dbReference type="Pfam" id="PF25794"/>
    </source>
</evidence>
<dbReference type="SUPFAM" id="SSF55874">
    <property type="entry name" value="ATPase domain of HSP90 chaperone/DNA topoisomerase II/histidine kinase"/>
    <property type="match status" value="1"/>
</dbReference>
<organism evidence="2 3">
    <name type="scientific">Stichopus japonicus</name>
    <name type="common">Sea cucumber</name>
    <dbReference type="NCBI Taxonomy" id="307972"/>
    <lineage>
        <taxon>Eukaryota</taxon>
        <taxon>Metazoa</taxon>
        <taxon>Echinodermata</taxon>
        <taxon>Eleutherozoa</taxon>
        <taxon>Echinozoa</taxon>
        <taxon>Holothuroidea</taxon>
        <taxon>Aspidochirotacea</taxon>
        <taxon>Aspidochirotida</taxon>
        <taxon>Stichopodidae</taxon>
        <taxon>Apostichopus</taxon>
    </lineage>
</organism>
<evidence type="ECO:0000313" key="2">
    <source>
        <dbReference type="EMBL" id="PIK34200.1"/>
    </source>
</evidence>
<feature type="domain" description="Sacsin/Nov" evidence="1">
    <location>
        <begin position="1"/>
        <end position="78"/>
    </location>
</feature>
<dbReference type="Pfam" id="PF25794">
    <property type="entry name" value="SACS"/>
    <property type="match status" value="1"/>
</dbReference>
<dbReference type="STRING" id="307972.A0A2G8JEM4"/>
<dbReference type="PANTHER" id="PTHR46919:SF2">
    <property type="entry name" value="SACSIN"/>
    <property type="match status" value="1"/>
</dbReference>